<evidence type="ECO:0000256" key="4">
    <source>
        <dbReference type="ARBA" id="ARBA00022448"/>
    </source>
</evidence>
<evidence type="ECO:0000256" key="8">
    <source>
        <dbReference type="ARBA" id="ARBA00031347"/>
    </source>
</evidence>
<organism evidence="11 12">
    <name type="scientific">Cucurbita argyrosperma subsp. sororia</name>
    <dbReference type="NCBI Taxonomy" id="37648"/>
    <lineage>
        <taxon>Eukaryota</taxon>
        <taxon>Viridiplantae</taxon>
        <taxon>Streptophyta</taxon>
        <taxon>Embryophyta</taxon>
        <taxon>Tracheophyta</taxon>
        <taxon>Spermatophyta</taxon>
        <taxon>Magnoliopsida</taxon>
        <taxon>eudicotyledons</taxon>
        <taxon>Gunneridae</taxon>
        <taxon>Pentapetalae</taxon>
        <taxon>rosids</taxon>
        <taxon>fabids</taxon>
        <taxon>Cucurbitales</taxon>
        <taxon>Cucurbitaceae</taxon>
        <taxon>Cucurbiteae</taxon>
        <taxon>Cucurbita</taxon>
    </lineage>
</organism>
<gene>
    <name evidence="11" type="primary">COG8</name>
    <name evidence="11" type="ORF">SDJN03_13820</name>
</gene>
<dbReference type="AlphaFoldDB" id="A0AAV6N662"/>
<proteinExistence type="inferred from homology"/>
<protein>
    <recommendedName>
        <fullName evidence="3">Conserved oligomeric Golgi complex subunit 8</fullName>
    </recommendedName>
    <alternativeName>
        <fullName evidence="8">Component of oligomeric Golgi complex 8</fullName>
    </alternativeName>
</protein>
<keyword evidence="12" id="KW-1185">Reference proteome</keyword>
<dbReference type="CDD" id="cd02440">
    <property type="entry name" value="AdoMet_MTases"/>
    <property type="match status" value="2"/>
</dbReference>
<evidence type="ECO:0000256" key="5">
    <source>
        <dbReference type="ARBA" id="ARBA00022927"/>
    </source>
</evidence>
<comment type="subcellular location">
    <subcellularLocation>
        <location evidence="1">Golgi apparatus membrane</location>
        <topology evidence="1">Peripheral membrane protein</topology>
    </subcellularLocation>
</comment>
<evidence type="ECO:0000256" key="1">
    <source>
        <dbReference type="ARBA" id="ARBA00004395"/>
    </source>
</evidence>
<keyword evidence="7" id="KW-0472">Membrane</keyword>
<feature type="domain" description="Methyltransferase type 12" evidence="10">
    <location>
        <begin position="669"/>
        <end position="770"/>
    </location>
</feature>
<evidence type="ECO:0000256" key="3">
    <source>
        <dbReference type="ARBA" id="ARBA00020983"/>
    </source>
</evidence>
<name>A0AAV6N662_9ROSI</name>
<keyword evidence="4" id="KW-0813">Transport</keyword>
<dbReference type="InterPro" id="IPR019410">
    <property type="entry name" value="Methyltransf_16"/>
</dbReference>
<dbReference type="GO" id="GO:0000139">
    <property type="term" value="C:Golgi membrane"/>
    <property type="evidence" value="ECO:0007669"/>
    <property type="project" value="UniProtKB-SubCell"/>
</dbReference>
<dbReference type="InterPro" id="IPR013217">
    <property type="entry name" value="Methyltransf_12"/>
</dbReference>
<evidence type="ECO:0000256" key="7">
    <source>
        <dbReference type="ARBA" id="ARBA00023136"/>
    </source>
</evidence>
<evidence type="ECO:0000256" key="6">
    <source>
        <dbReference type="ARBA" id="ARBA00023034"/>
    </source>
</evidence>
<evidence type="ECO:0000256" key="9">
    <source>
        <dbReference type="SAM" id="MobiDB-lite"/>
    </source>
</evidence>
<dbReference type="GO" id="GO:0006891">
    <property type="term" value="P:intra-Golgi vesicle-mediated transport"/>
    <property type="evidence" value="ECO:0007669"/>
    <property type="project" value="TreeGrafter"/>
</dbReference>
<feature type="compositionally biased region" description="Polar residues" evidence="9">
    <location>
        <begin position="518"/>
        <end position="530"/>
    </location>
</feature>
<dbReference type="PANTHER" id="PTHR21311:SF0">
    <property type="entry name" value="CONSERVED OLIGOMERIC GOLGI COMPLEX SUBUNIT 8"/>
    <property type="match status" value="1"/>
</dbReference>
<evidence type="ECO:0000313" key="11">
    <source>
        <dbReference type="EMBL" id="KAG6591474.1"/>
    </source>
</evidence>
<comment type="similarity">
    <text evidence="2">Belongs to the COG8 family.</text>
</comment>
<feature type="region of interest" description="Disordered" evidence="9">
    <location>
        <begin position="518"/>
        <end position="562"/>
    </location>
</feature>
<dbReference type="GO" id="GO:0017119">
    <property type="term" value="C:Golgi transport complex"/>
    <property type="evidence" value="ECO:0007669"/>
    <property type="project" value="InterPro"/>
</dbReference>
<dbReference type="PANTHER" id="PTHR21311">
    <property type="entry name" value="CONSERVED OLIGOMERIC GOLGI COMPLEX COMPONENT 8"/>
    <property type="match status" value="1"/>
</dbReference>
<dbReference type="GO" id="GO:0015031">
    <property type="term" value="P:protein transport"/>
    <property type="evidence" value="ECO:0007669"/>
    <property type="project" value="UniProtKB-KW"/>
</dbReference>
<sequence length="1146" mass="128277">METENAEELASSTAPTLLPLASAAQQPYVSELLSFTLDRLNKEPELLQVDAERIRRQIQEVAVGNYRAFIAAADALLAIREEVSSIDKHLETLISEIPNLTSGSTEFIESAEQILEKRKMNQILLTHHSTLLDLLEIPQLMDTCVRNGNYDEALDLEAFVAKLSTMHPKVPVIQALVSEVRQTTQSLLSQLLQKLRSNIQLPECLRIIGYLRRIGVFSEYEMRLQFLRCREAWLTGILEDLDQRNAYEYLKGMINCHRTHLFDVVNQYRAIFADDTSGNEENYDSGLLFSWSMHQITSHLKTLKIMLPKITEGGSLSNILEQCMYCAMGLGWVGMDFRGLLPPLFEEAVLNLFSKNMGTAVDNFQLVLDSHRWVPLPAVGFPATTIGEESQEDVTPPSYLMEHPPLAVFVNGVSAAMNELRHCAPLSLKHVIAQELIKGLQAVSDSLLRYNTTHMLKDNESGLFLQLCRAFIEVAYPHCATCFGRCYPGGATIILDAKSLYEGIGRLLTVSSSRNLPKTVSNAEENNVTENGDMPPLDNGASSDADKDQKSPSLQSNEKHSEDSATLLVQRFDLNLNSFAGESMDLNGQQAVEQQRETQKIQIYSTSTTGVSPFWREKYEKDAKKYWDIFYKKHQDRFFKDRHYLDKEWGQYFSVSSACCEGEERKVVLEVGCGAGNTVFPLIATYPNVFIHACDFSPRAVNLVKAHKDFNDDRVAAFVCDLTADDLSNHISPSSVDVVMMIFVLSAVSPEKMSLVLRNVKKVLKPTGCILFRDYATGDLAQERFDCKDQKISENFYVRGDGTRAFYFSNEFLTSTFKEIGFDVKELDVCCKQVENRSRDLVMNRRWVQAVFSLSEFATPEAGFRAGLPDKVKTQPRPEENCSEVPVNDFELDFSEGVAIDMFGISPSQDNEIIEVDVRGWNFKIKVLSKEFQHTCKSTGLMLWESARLMASVLAENPAICAGKRVLELGCGCGGICSMVAVGSANLVVATDGDPSALNLLSQNVTSNLEQHFLTKLITERLEWGNSIHIETIREISTGGFDVIIGTDVTYVPEAILPLFSTSKELMSSSKDSECALILCHVLRRVDEPTIISSAHQFGFRLADSWTAGVSSKSSQNIVSSWFANGDWEHYIPTTALNIMYFLLEK</sequence>
<dbReference type="Pfam" id="PF08242">
    <property type="entry name" value="Methyltransf_12"/>
    <property type="match status" value="1"/>
</dbReference>
<evidence type="ECO:0000313" key="12">
    <source>
        <dbReference type="Proteomes" id="UP000685013"/>
    </source>
</evidence>
<reference evidence="11 12" key="1">
    <citation type="journal article" date="2021" name="Hortic Res">
        <title>The domestication of Cucurbita argyrosperma as revealed by the genome of its wild relative.</title>
        <authorList>
            <person name="Barrera-Redondo J."/>
            <person name="Sanchez-de la Vega G."/>
            <person name="Aguirre-Liguori J.A."/>
            <person name="Castellanos-Morales G."/>
            <person name="Gutierrez-Guerrero Y.T."/>
            <person name="Aguirre-Dugua X."/>
            <person name="Aguirre-Planter E."/>
            <person name="Tenaillon M.I."/>
            <person name="Lira-Saade R."/>
            <person name="Eguiarte L.E."/>
        </authorList>
    </citation>
    <scope>NUCLEOTIDE SEQUENCE [LARGE SCALE GENOMIC DNA]</scope>
    <source>
        <strain evidence="11">JBR-2021</strain>
    </source>
</reference>
<evidence type="ECO:0000256" key="2">
    <source>
        <dbReference type="ARBA" id="ARBA00006419"/>
    </source>
</evidence>
<dbReference type="Proteomes" id="UP000685013">
    <property type="component" value="Chromosome 9"/>
</dbReference>
<dbReference type="EMBL" id="JAGKQH010000009">
    <property type="protein sequence ID" value="KAG6591474.1"/>
    <property type="molecule type" value="Genomic_DNA"/>
</dbReference>
<dbReference type="InterPro" id="IPR007255">
    <property type="entry name" value="COG8"/>
</dbReference>
<dbReference type="Pfam" id="PF10294">
    <property type="entry name" value="Methyltransf_16"/>
    <property type="match status" value="1"/>
</dbReference>
<evidence type="ECO:0000259" key="10">
    <source>
        <dbReference type="Pfam" id="PF08242"/>
    </source>
</evidence>
<keyword evidence="5" id="KW-0653">Protein transport</keyword>
<keyword evidence="6" id="KW-0333">Golgi apparatus</keyword>
<comment type="caution">
    <text evidence="11">The sequence shown here is derived from an EMBL/GenBank/DDBJ whole genome shotgun (WGS) entry which is preliminary data.</text>
</comment>
<dbReference type="Pfam" id="PF04124">
    <property type="entry name" value="Dor1"/>
    <property type="match status" value="1"/>
</dbReference>
<accession>A0AAV6N662</accession>
<feature type="non-terminal residue" evidence="11">
    <location>
        <position position="1"/>
    </location>
</feature>